<evidence type="ECO:0000313" key="2">
    <source>
        <dbReference type="EMBL" id="AUH00692.1"/>
    </source>
</evidence>
<evidence type="ECO:0000313" key="3">
    <source>
        <dbReference type="EMBL" id="AUH05013.1"/>
    </source>
</evidence>
<dbReference type="KEGG" id="serq:CWC46_13300"/>
<dbReference type="NCBIfam" id="NF007968">
    <property type="entry name" value="PRK10692.1"/>
    <property type="match status" value="1"/>
</dbReference>
<dbReference type="Proteomes" id="UP000233778">
    <property type="component" value="Chromosome"/>
</dbReference>
<dbReference type="InterPro" id="IPR019698">
    <property type="entry name" value="DUF2583"/>
</dbReference>
<accession>A0A2I5T855</accession>
<dbReference type="EMBL" id="CP025085">
    <property type="protein sequence ID" value="AUH00692.1"/>
    <property type="molecule type" value="Genomic_DNA"/>
</dbReference>
<reference evidence="3 4" key="1">
    <citation type="journal article" date="2013" name="Genome Announc.">
        <title>Draft genome sequence of Serratia sp. strain ATCC 39006, a model bacterium for analysis of the biosynthesis and regulation of prodigiosin, a carbapenem, and gas vesicles.</title>
        <authorList>
            <person name="Fineran P.C."/>
            <person name="Iglesias Cans M.C."/>
            <person name="Ramsay J.P."/>
            <person name="Wilf N.M."/>
            <person name="Cossyleon D."/>
            <person name="McNeil M.B."/>
            <person name="Williamson N.R."/>
            <person name="Monson R.E."/>
            <person name="Becher S.A."/>
            <person name="Stanton J.A."/>
            <person name="Brugger K."/>
            <person name="Brown S.D."/>
            <person name="Salmond G.P."/>
        </authorList>
    </citation>
    <scope>NUCLEOTIDE SEQUENCE [LARGE SCALE GENOMIC DNA]</scope>
    <source>
        <strain evidence="3">ATCC 39006</strain>
        <strain evidence="4">ATCC 39006 / SC 11482</strain>
    </source>
</reference>
<keyword evidence="4" id="KW-1185">Reference proteome</keyword>
<keyword evidence="1" id="KW-1133">Transmembrane helix</keyword>
<dbReference type="OrthoDB" id="6494670at2"/>
<keyword evidence="1" id="KW-0812">Transmembrane</keyword>
<reference evidence="3" key="2">
    <citation type="submission" date="2013-09" db="EMBL/GenBank/DDBJ databases">
        <authorList>
            <person name="Wang G."/>
            <person name="Yang Y."/>
            <person name="Su Y."/>
        </authorList>
    </citation>
    <scope>NUCLEOTIDE SEQUENCE</scope>
    <source>
        <strain evidence="3">ATCC 39006</strain>
    </source>
</reference>
<dbReference type="Proteomes" id="UP000017700">
    <property type="component" value="Chromosome"/>
</dbReference>
<dbReference type="AlphaFoldDB" id="A0A2I5T855"/>
<reference evidence="3" key="4">
    <citation type="submission" date="2017-11" db="EMBL/GenBank/DDBJ databases">
        <title>Complete genome sequence of Serratia sp. ATCC 39006.</title>
        <authorList>
            <person name="Hampton H.G."/>
            <person name="Jackson S.A."/>
            <person name="Jauregui R."/>
            <person name="Poulter G.T.M."/>
            <person name="Salmond G.P.C."/>
            <person name="Fineran P.C."/>
        </authorList>
    </citation>
    <scope>NUCLEOTIDE SEQUENCE</scope>
    <source>
        <strain evidence="3">ATCC 39006</strain>
    </source>
</reference>
<evidence type="ECO:0000256" key="1">
    <source>
        <dbReference type="SAM" id="Phobius"/>
    </source>
</evidence>
<reference evidence="2 5" key="3">
    <citation type="submission" date="2017-11" db="EMBL/GenBank/DDBJ databases">
        <title>Complete genome sequence of Serratia sp. ATCC 39006 LacA.</title>
        <authorList>
            <person name="Hampton H.G."/>
            <person name="Jackson S.A."/>
            <person name="Jauregui R."/>
            <person name="Poulter G.T.M."/>
            <person name="Salmond G.P.C."/>
            <person name="Fineran P.C."/>
        </authorList>
    </citation>
    <scope>NUCLEOTIDE SEQUENCE [LARGE SCALE GENOMIC DNA]</scope>
    <source>
        <strain evidence="2 5">ATCC 39006</strain>
    </source>
</reference>
<evidence type="ECO:0000313" key="5">
    <source>
        <dbReference type="Proteomes" id="UP000233778"/>
    </source>
</evidence>
<feature type="transmembrane region" description="Helical" evidence="1">
    <location>
        <begin position="12"/>
        <end position="30"/>
    </location>
</feature>
<dbReference type="EMBL" id="CP025084">
    <property type="protein sequence ID" value="AUH05013.1"/>
    <property type="molecule type" value="Genomic_DNA"/>
</dbReference>
<dbReference type="Pfam" id="PF10762">
    <property type="entry name" value="DUF2583"/>
    <property type="match status" value="1"/>
</dbReference>
<proteinExistence type="predicted"/>
<organism evidence="3 4">
    <name type="scientific">Serratia sp. (strain ATCC 39006)</name>
    <name type="common">Prodigiosinella confusarubida</name>
    <dbReference type="NCBI Taxonomy" id="104623"/>
    <lineage>
        <taxon>Bacteria</taxon>
        <taxon>Pseudomonadati</taxon>
        <taxon>Pseudomonadota</taxon>
        <taxon>Gammaproteobacteria</taxon>
        <taxon>Enterobacterales</taxon>
        <taxon>Pectobacteriaceae</taxon>
        <taxon>Prodigiosinella</taxon>
    </lineage>
</organism>
<gene>
    <name evidence="2" type="ORF">CWC46_13300</name>
    <name evidence="3" type="ORF">Ser39006_013305</name>
</gene>
<feature type="transmembrane region" description="Helical" evidence="1">
    <location>
        <begin position="42"/>
        <end position="59"/>
    </location>
</feature>
<keyword evidence="1" id="KW-0472">Membrane</keyword>
<name>A0A2I5T855_SERS3</name>
<evidence type="ECO:0000313" key="4">
    <source>
        <dbReference type="Proteomes" id="UP000017700"/>
    </source>
</evidence>
<dbReference type="KEGG" id="sera:Ser39006_013305"/>
<dbReference type="STRING" id="104623.Ser39006_02819"/>
<protein>
    <submittedName>
        <fullName evidence="3">DUF2583 domain-containing protein</fullName>
    </submittedName>
</protein>
<dbReference type="RefSeq" id="WP_021016082.1">
    <property type="nucleotide sequence ID" value="NZ_CP025084.1"/>
</dbReference>
<sequence length="88" mass="9985">MKHKHSVAVGNIFMGLGMLLMILGIAYSIIGQLPKLDLPGASNYVELIAIFVGAILWLVGARVSGREHVADRYWWVKHFDKRCRRQNH</sequence>